<dbReference type="Gene3D" id="3.80.30.20">
    <property type="entry name" value="tm_1862 like domain"/>
    <property type="match status" value="1"/>
</dbReference>
<dbReference type="InterPro" id="IPR039661">
    <property type="entry name" value="ELP3"/>
</dbReference>
<keyword evidence="6" id="KW-0411">Iron-sulfur</keyword>
<dbReference type="PANTHER" id="PTHR11135:SF0">
    <property type="entry name" value="ELONGATOR COMPLEX PROTEIN 3"/>
    <property type="match status" value="1"/>
</dbReference>
<comment type="caution">
    <text evidence="8">The sequence shown here is derived from an EMBL/GenBank/DDBJ whole genome shotgun (WGS) entry which is preliminary data.</text>
</comment>
<dbReference type="CDD" id="cd01335">
    <property type="entry name" value="Radical_SAM"/>
    <property type="match status" value="1"/>
</dbReference>
<dbReference type="InterPro" id="IPR007197">
    <property type="entry name" value="rSAM"/>
</dbReference>
<dbReference type="SFLD" id="SFLDG01086">
    <property type="entry name" value="elongater_protein-like"/>
    <property type="match status" value="1"/>
</dbReference>
<dbReference type="RefSeq" id="WP_308455789.1">
    <property type="nucleotide sequence ID" value="NZ_JAJEQM010000002.1"/>
</dbReference>
<dbReference type="PROSITE" id="PS51918">
    <property type="entry name" value="RADICAL_SAM"/>
    <property type="match status" value="1"/>
</dbReference>
<keyword evidence="2" id="KW-0004">4Fe-4S</keyword>
<dbReference type="Pfam" id="PF04055">
    <property type="entry name" value="Radical_SAM"/>
    <property type="match status" value="1"/>
</dbReference>
<evidence type="ECO:0000256" key="1">
    <source>
        <dbReference type="ARBA" id="ARBA00001966"/>
    </source>
</evidence>
<dbReference type="Proteomes" id="UP001198242">
    <property type="component" value="Unassembled WGS sequence"/>
</dbReference>
<dbReference type="PANTHER" id="PTHR11135">
    <property type="entry name" value="HISTONE ACETYLTRANSFERASE-RELATED"/>
    <property type="match status" value="1"/>
</dbReference>
<accession>A0AAE3DWF4</accession>
<feature type="domain" description="Radical SAM core" evidence="7">
    <location>
        <begin position="1"/>
        <end position="237"/>
    </location>
</feature>
<keyword evidence="5" id="KW-0408">Iron</keyword>
<gene>
    <name evidence="8" type="ORF">LKE05_02225</name>
</gene>
<dbReference type="GO" id="GO:0003824">
    <property type="term" value="F:catalytic activity"/>
    <property type="evidence" value="ECO:0007669"/>
    <property type="project" value="InterPro"/>
</dbReference>
<organism evidence="8 9">
    <name type="scientific">Hominilimicola fabiformis</name>
    <dbReference type="NCBI Taxonomy" id="2885356"/>
    <lineage>
        <taxon>Bacteria</taxon>
        <taxon>Bacillati</taxon>
        <taxon>Bacillota</taxon>
        <taxon>Clostridia</taxon>
        <taxon>Eubacteriales</taxon>
        <taxon>Oscillospiraceae</taxon>
        <taxon>Hominilimicola</taxon>
    </lineage>
</organism>
<dbReference type="GO" id="GO:0005737">
    <property type="term" value="C:cytoplasm"/>
    <property type="evidence" value="ECO:0007669"/>
    <property type="project" value="TreeGrafter"/>
</dbReference>
<keyword evidence="4" id="KW-0479">Metal-binding</keyword>
<dbReference type="SMART" id="SM00729">
    <property type="entry name" value="Elp3"/>
    <property type="match status" value="1"/>
</dbReference>
<dbReference type="GO" id="GO:0002926">
    <property type="term" value="P:tRNA wobble base 5-methoxycarbonylmethyl-2-thiouridinylation"/>
    <property type="evidence" value="ECO:0007669"/>
    <property type="project" value="TreeGrafter"/>
</dbReference>
<name>A0AAE3DWF4_9FIRM</name>
<dbReference type="AlphaFoldDB" id="A0AAE3DWF4"/>
<dbReference type="SFLD" id="SFLDG01082">
    <property type="entry name" value="B12-binding_domain_containing"/>
    <property type="match status" value="1"/>
</dbReference>
<evidence type="ECO:0000313" key="8">
    <source>
        <dbReference type="EMBL" id="MCC2209611.1"/>
    </source>
</evidence>
<dbReference type="EMBL" id="JAJEQM010000002">
    <property type="protein sequence ID" value="MCC2209611.1"/>
    <property type="molecule type" value="Genomic_DNA"/>
</dbReference>
<dbReference type="Pfam" id="PF16199">
    <property type="entry name" value="Radical_SAM_C"/>
    <property type="match status" value="1"/>
</dbReference>
<evidence type="ECO:0000259" key="7">
    <source>
        <dbReference type="PROSITE" id="PS51918"/>
    </source>
</evidence>
<evidence type="ECO:0000256" key="2">
    <source>
        <dbReference type="ARBA" id="ARBA00022485"/>
    </source>
</evidence>
<reference evidence="8 9" key="1">
    <citation type="submission" date="2021-10" db="EMBL/GenBank/DDBJ databases">
        <title>Anaerobic single-cell dispensing facilitates the cultivation of human gut bacteria.</title>
        <authorList>
            <person name="Afrizal A."/>
        </authorList>
    </citation>
    <scope>NUCLEOTIDE SEQUENCE [LARGE SCALE GENOMIC DNA]</scope>
    <source>
        <strain evidence="8 9">CLA-AA-H232</strain>
    </source>
</reference>
<dbReference type="SFLD" id="SFLDS00029">
    <property type="entry name" value="Radical_SAM"/>
    <property type="match status" value="1"/>
</dbReference>
<evidence type="ECO:0000256" key="4">
    <source>
        <dbReference type="ARBA" id="ARBA00022723"/>
    </source>
</evidence>
<dbReference type="InterPro" id="IPR058240">
    <property type="entry name" value="rSAM_sf"/>
</dbReference>
<keyword evidence="9" id="KW-1185">Reference proteome</keyword>
<dbReference type="FunFam" id="3.80.30.20:FF:000016">
    <property type="entry name" value="Oxygen-independent coproporphyrinogen III oxidase"/>
    <property type="match status" value="1"/>
</dbReference>
<dbReference type="InterPro" id="IPR023404">
    <property type="entry name" value="rSAM_horseshoe"/>
</dbReference>
<dbReference type="GO" id="GO:0051539">
    <property type="term" value="F:4 iron, 4 sulfur cluster binding"/>
    <property type="evidence" value="ECO:0007669"/>
    <property type="project" value="UniProtKB-KW"/>
</dbReference>
<dbReference type="SUPFAM" id="SSF102114">
    <property type="entry name" value="Radical SAM enzymes"/>
    <property type="match status" value="1"/>
</dbReference>
<evidence type="ECO:0000313" key="9">
    <source>
        <dbReference type="Proteomes" id="UP001198242"/>
    </source>
</evidence>
<proteinExistence type="predicted"/>
<sequence>MKTYNIPIFVPHRGCPFDCVFCNQKRITGTQKEVTADDVHNIIGEYLKTLPSKNRRIEAAFFGGSFTGIPINEQSELLAAANEYLKKGDIDGIRLSTRPDYIDKEILDNLLKYGVTTIELGVQSMDDGVLKSSNRGHTREDVINAVKLIKEYPFTLGLQMMTGLPGDTDEKSLYTADEIIKLKPDIVRIYPTLTIKDTFLEKMYLTGKYKPQSVDEAVNLAKQLLLKFEKNNITVIRVGLQSTDEISENGSVVAGPVHSSFRELVESSIYYDIICGKLKDGCKRADVYVNPREVSKAVGNKRCNIIKLKQEKNIDVKICTDENLEKREVRCTCY</sequence>
<comment type="cofactor">
    <cofactor evidence="1">
        <name>[4Fe-4S] cluster</name>
        <dbReference type="ChEBI" id="CHEBI:49883"/>
    </cofactor>
</comment>
<dbReference type="InterPro" id="IPR032432">
    <property type="entry name" value="Radical_SAM_C"/>
</dbReference>
<dbReference type="InterPro" id="IPR006638">
    <property type="entry name" value="Elp3/MiaA/NifB-like_rSAM"/>
</dbReference>
<evidence type="ECO:0000256" key="5">
    <source>
        <dbReference type="ARBA" id="ARBA00023004"/>
    </source>
</evidence>
<evidence type="ECO:0000256" key="3">
    <source>
        <dbReference type="ARBA" id="ARBA00022691"/>
    </source>
</evidence>
<dbReference type="GO" id="GO:0046872">
    <property type="term" value="F:metal ion binding"/>
    <property type="evidence" value="ECO:0007669"/>
    <property type="project" value="UniProtKB-KW"/>
</dbReference>
<evidence type="ECO:0000256" key="6">
    <source>
        <dbReference type="ARBA" id="ARBA00023014"/>
    </source>
</evidence>
<protein>
    <submittedName>
        <fullName evidence="8">Radical SAM protein</fullName>
    </submittedName>
</protein>
<keyword evidence="3" id="KW-0949">S-adenosyl-L-methionine</keyword>